<name>A0A6J7BTJ0_9ZZZZ</name>
<organism evidence="2">
    <name type="scientific">freshwater metagenome</name>
    <dbReference type="NCBI Taxonomy" id="449393"/>
    <lineage>
        <taxon>unclassified sequences</taxon>
        <taxon>metagenomes</taxon>
        <taxon>ecological metagenomes</taxon>
    </lineage>
</organism>
<feature type="region of interest" description="Disordered" evidence="1">
    <location>
        <begin position="109"/>
        <end position="164"/>
    </location>
</feature>
<sequence>MAIVYKNGRLVRQTGSSTTTTTTPAATGGSGGYSPEEIQAIIGAVTSNPKGINLGKSVNPSVLTPAQQAIVGNTGPLTQAQMDIARNFQKNAAAEGAARLLALKKDEKARTAWGKKDNDNDGVPNAIDKTPNGDKPSPTGSGNQPSPTGNGSQNGNTNMATDTSTTPMKTWIANQLRMAGLPDTPSNRASLRKEYIAMETAAAKEAKDAQDEIDKQTAAANKIITDKATKDAETAATTASNKAAYDAIMKSISGYETNADTAKTDAMQRLADLYDPQVSALGTQKDEQLNFLQQVLGQAGTDINASEKDFLSRLITPSAYTDVPLLNMPQQQNALLTALQSQGADTGKVAEQSAADASINDFMKQLLARSNTQYGNAQTNYVDALRNAGMGAAKSGRDYLALEQPRLQSGINTKFADLLAGLNTNRANAESDVMGTFQKALADAAAAKLKGETDYPQTGIIPSATIAKPVGEGVDLGTGFDDGINSDLGKTPADGSTPLTYDFTGSDSNPEGLTPEKLKKLQEDLANMFSNGGFGPRGF</sequence>
<accession>A0A6J7BTJ0</accession>
<feature type="region of interest" description="Disordered" evidence="1">
    <location>
        <begin position="13"/>
        <end position="33"/>
    </location>
</feature>
<feature type="compositionally biased region" description="Basic and acidic residues" evidence="1">
    <location>
        <begin position="109"/>
        <end position="119"/>
    </location>
</feature>
<dbReference type="EMBL" id="CAFBIX010000019">
    <property type="protein sequence ID" value="CAB4847598.1"/>
    <property type="molecule type" value="Genomic_DNA"/>
</dbReference>
<evidence type="ECO:0000313" key="2">
    <source>
        <dbReference type="EMBL" id="CAB4847598.1"/>
    </source>
</evidence>
<protein>
    <submittedName>
        <fullName evidence="2">Unannotated protein</fullName>
    </submittedName>
</protein>
<feature type="compositionally biased region" description="Low complexity" evidence="1">
    <location>
        <begin position="14"/>
        <end position="27"/>
    </location>
</feature>
<feature type="compositionally biased region" description="Polar residues" evidence="1">
    <location>
        <begin position="138"/>
        <end position="164"/>
    </location>
</feature>
<dbReference type="AlphaFoldDB" id="A0A6J7BTJ0"/>
<evidence type="ECO:0000256" key="1">
    <source>
        <dbReference type="SAM" id="MobiDB-lite"/>
    </source>
</evidence>
<proteinExistence type="predicted"/>
<gene>
    <name evidence="2" type="ORF">UFOPK3278_00630</name>
</gene>
<reference evidence="2" key="1">
    <citation type="submission" date="2020-05" db="EMBL/GenBank/DDBJ databases">
        <authorList>
            <person name="Chiriac C."/>
            <person name="Salcher M."/>
            <person name="Ghai R."/>
            <person name="Kavagutti S V."/>
        </authorList>
    </citation>
    <scope>NUCLEOTIDE SEQUENCE</scope>
</reference>